<feature type="transmembrane region" description="Helical" evidence="1">
    <location>
        <begin position="12"/>
        <end position="31"/>
    </location>
</feature>
<evidence type="ECO:0000256" key="1">
    <source>
        <dbReference type="SAM" id="Phobius"/>
    </source>
</evidence>
<comment type="caution">
    <text evidence="3">The sequence shown here is derived from an EMBL/GenBank/DDBJ whole genome shotgun (WGS) entry which is preliminary data.</text>
</comment>
<name>A0A4R5DZB6_9BACT</name>
<dbReference type="NCBIfam" id="NF037970">
    <property type="entry name" value="vanZ_1"/>
    <property type="match status" value="1"/>
</dbReference>
<dbReference type="EMBL" id="SMFL01000002">
    <property type="protein sequence ID" value="TDE17521.1"/>
    <property type="molecule type" value="Genomic_DNA"/>
</dbReference>
<dbReference type="AlphaFoldDB" id="A0A4R5DZB6"/>
<dbReference type="InterPro" id="IPR006976">
    <property type="entry name" value="VanZ-like"/>
</dbReference>
<dbReference type="PROSITE" id="PS51257">
    <property type="entry name" value="PROKAR_LIPOPROTEIN"/>
    <property type="match status" value="1"/>
</dbReference>
<reference evidence="3 4" key="1">
    <citation type="submission" date="2019-03" db="EMBL/GenBank/DDBJ databases">
        <title>Dyadobacter AR-3-6 sp. nov., isolated from arctic soil.</title>
        <authorList>
            <person name="Chaudhary D.K."/>
        </authorList>
    </citation>
    <scope>NUCLEOTIDE SEQUENCE [LARGE SCALE GENOMIC DNA]</scope>
    <source>
        <strain evidence="3 4">AR-3-6</strain>
    </source>
</reference>
<feature type="transmembrane region" description="Helical" evidence="1">
    <location>
        <begin position="37"/>
        <end position="60"/>
    </location>
</feature>
<organism evidence="3 4">
    <name type="scientific">Dyadobacter psychrotolerans</name>
    <dbReference type="NCBI Taxonomy" id="2541721"/>
    <lineage>
        <taxon>Bacteria</taxon>
        <taxon>Pseudomonadati</taxon>
        <taxon>Bacteroidota</taxon>
        <taxon>Cytophagia</taxon>
        <taxon>Cytophagales</taxon>
        <taxon>Spirosomataceae</taxon>
        <taxon>Dyadobacter</taxon>
    </lineage>
</organism>
<gene>
    <name evidence="3" type="ORF">E0F88_06420</name>
</gene>
<keyword evidence="1" id="KW-1133">Transmembrane helix</keyword>
<feature type="transmembrane region" description="Helical" evidence="1">
    <location>
        <begin position="67"/>
        <end position="86"/>
    </location>
</feature>
<keyword evidence="1" id="KW-0472">Membrane</keyword>
<dbReference type="RefSeq" id="WP_131957387.1">
    <property type="nucleotide sequence ID" value="NZ_SMFL01000002.1"/>
</dbReference>
<accession>A0A4R5DZB6</accession>
<keyword evidence="1" id="KW-0812">Transmembrane</keyword>
<dbReference type="Pfam" id="PF04892">
    <property type="entry name" value="VanZ"/>
    <property type="match status" value="1"/>
</dbReference>
<dbReference type="Proteomes" id="UP000294850">
    <property type="component" value="Unassembled WGS sequence"/>
</dbReference>
<protein>
    <recommendedName>
        <fullName evidence="2">VanZ-like domain-containing protein</fullName>
    </recommendedName>
</protein>
<feature type="domain" description="VanZ-like" evidence="2">
    <location>
        <begin position="5"/>
        <end position="111"/>
    </location>
</feature>
<sequence>MLTSIIRVFSETKWFAWIWTVLILIACSWPGKSMPAAPIVGFDKIVHIGLFGVWIVLWLLASRHKTILFICLGMAYGIGLEFYQQLLPFDRTFDWWDALADAVGIILGFGFKSLVLDRYLQRLY</sequence>
<dbReference type="PANTHER" id="PTHR28008">
    <property type="entry name" value="DOMAIN PROTEIN, PUTATIVE (AFU_ORTHOLOGUE AFUA_3G10980)-RELATED"/>
    <property type="match status" value="1"/>
</dbReference>
<evidence type="ECO:0000259" key="2">
    <source>
        <dbReference type="Pfam" id="PF04892"/>
    </source>
</evidence>
<dbReference type="OrthoDB" id="1524985at2"/>
<dbReference type="PANTHER" id="PTHR28008:SF1">
    <property type="entry name" value="DOMAIN PROTEIN, PUTATIVE (AFU_ORTHOLOGUE AFUA_3G10980)-RELATED"/>
    <property type="match status" value="1"/>
</dbReference>
<feature type="transmembrane region" description="Helical" evidence="1">
    <location>
        <begin position="98"/>
        <end position="116"/>
    </location>
</feature>
<keyword evidence="4" id="KW-1185">Reference proteome</keyword>
<proteinExistence type="predicted"/>
<evidence type="ECO:0000313" key="4">
    <source>
        <dbReference type="Proteomes" id="UP000294850"/>
    </source>
</evidence>
<evidence type="ECO:0000313" key="3">
    <source>
        <dbReference type="EMBL" id="TDE17521.1"/>
    </source>
</evidence>